<dbReference type="Gene3D" id="1.20.1220.20">
    <property type="entry name" value="Uncharcterised protein PF01724"/>
    <property type="match status" value="1"/>
</dbReference>
<dbReference type="EMBL" id="MTEJ01000233">
    <property type="protein sequence ID" value="OQX06719.1"/>
    <property type="molecule type" value="Genomic_DNA"/>
</dbReference>
<accession>A0A1Y1QIT8</accession>
<name>A0A1Y1QIT8_9GAMM</name>
<protein>
    <recommendedName>
        <fullName evidence="3">DUF29 domain-containing protein</fullName>
    </recommendedName>
</protein>
<sequence>MGAVAYEQDFHQWALQQAELLHKAAFEKLDVTNLIEELQAMSARERRELISRLRVLLMHLLKWQYQPNYPIKTSWQTTINNQRDDISLLLEDSPSLSPKIPEALAKAYPMAVREAAQESGLSLKVFPTECPWTFEQAMVAGFFPDGDE</sequence>
<organism evidence="1 2">
    <name type="scientific">Thiothrix lacustris</name>
    <dbReference type="NCBI Taxonomy" id="525917"/>
    <lineage>
        <taxon>Bacteria</taxon>
        <taxon>Pseudomonadati</taxon>
        <taxon>Pseudomonadota</taxon>
        <taxon>Gammaproteobacteria</taxon>
        <taxon>Thiotrichales</taxon>
        <taxon>Thiotrichaceae</taxon>
        <taxon>Thiothrix</taxon>
    </lineage>
</organism>
<dbReference type="PANTHER" id="PTHR34235">
    <property type="entry name" value="SLR1203 PROTEIN-RELATED"/>
    <property type="match status" value="1"/>
</dbReference>
<evidence type="ECO:0000313" key="1">
    <source>
        <dbReference type="EMBL" id="OQX06719.1"/>
    </source>
</evidence>
<evidence type="ECO:0008006" key="3">
    <source>
        <dbReference type="Google" id="ProtNLM"/>
    </source>
</evidence>
<dbReference type="Pfam" id="PF01724">
    <property type="entry name" value="DUF29"/>
    <property type="match status" value="1"/>
</dbReference>
<reference evidence="1 2" key="1">
    <citation type="submission" date="2017-01" db="EMBL/GenBank/DDBJ databases">
        <title>Novel large sulfur bacteria in the metagenomes of groundwater-fed chemosynthetic microbial mats in the Lake Huron basin.</title>
        <authorList>
            <person name="Sharrar A.M."/>
            <person name="Flood B.E."/>
            <person name="Bailey J.V."/>
            <person name="Jones D.S."/>
            <person name="Biddanda B."/>
            <person name="Ruberg S.A."/>
            <person name="Marcus D.N."/>
            <person name="Dick G.J."/>
        </authorList>
    </citation>
    <scope>NUCLEOTIDE SEQUENCE [LARGE SCALE GENOMIC DNA]</scope>
    <source>
        <strain evidence="1">A8</strain>
    </source>
</reference>
<dbReference type="Proteomes" id="UP000192491">
    <property type="component" value="Unassembled WGS sequence"/>
</dbReference>
<comment type="caution">
    <text evidence="1">The sequence shown here is derived from an EMBL/GenBank/DDBJ whole genome shotgun (WGS) entry which is preliminary data.</text>
</comment>
<evidence type="ECO:0000313" key="2">
    <source>
        <dbReference type="Proteomes" id="UP000192491"/>
    </source>
</evidence>
<dbReference type="AlphaFoldDB" id="A0A1Y1QIT8"/>
<proteinExistence type="predicted"/>
<dbReference type="InterPro" id="IPR002636">
    <property type="entry name" value="DUF29"/>
</dbReference>
<gene>
    <name evidence="1" type="ORF">BWK73_30110</name>
</gene>